<evidence type="ECO:0000259" key="4">
    <source>
        <dbReference type="PROSITE" id="PS01124"/>
    </source>
</evidence>
<dbReference type="Proteomes" id="UP001519287">
    <property type="component" value="Unassembled WGS sequence"/>
</dbReference>
<dbReference type="InterPro" id="IPR009057">
    <property type="entry name" value="Homeodomain-like_sf"/>
</dbReference>
<dbReference type="EMBL" id="JAGGLB010000012">
    <property type="protein sequence ID" value="MBP1992064.1"/>
    <property type="molecule type" value="Genomic_DNA"/>
</dbReference>
<evidence type="ECO:0000256" key="1">
    <source>
        <dbReference type="ARBA" id="ARBA00023015"/>
    </source>
</evidence>
<keyword evidence="7" id="KW-1185">Reference proteome</keyword>
<evidence type="ECO:0000313" key="7">
    <source>
        <dbReference type="Proteomes" id="UP001519287"/>
    </source>
</evidence>
<dbReference type="Gene3D" id="1.10.10.60">
    <property type="entry name" value="Homeodomain-like"/>
    <property type="match status" value="2"/>
</dbReference>
<comment type="caution">
    <text evidence="6">The sequence shown here is derived from an EMBL/GenBank/DDBJ whole genome shotgun (WGS) entry which is preliminary data.</text>
</comment>
<dbReference type="Pfam" id="PF01497">
    <property type="entry name" value="Peripla_BP_2"/>
    <property type="match status" value="1"/>
</dbReference>
<evidence type="ECO:0000259" key="5">
    <source>
        <dbReference type="PROSITE" id="PS50983"/>
    </source>
</evidence>
<dbReference type="SUPFAM" id="SSF53807">
    <property type="entry name" value="Helical backbone' metal receptor"/>
    <property type="match status" value="1"/>
</dbReference>
<dbReference type="PANTHER" id="PTHR43280">
    <property type="entry name" value="ARAC-FAMILY TRANSCRIPTIONAL REGULATOR"/>
    <property type="match status" value="1"/>
</dbReference>
<gene>
    <name evidence="6" type="ORF">J2Z66_003672</name>
</gene>
<dbReference type="PANTHER" id="PTHR43280:SF28">
    <property type="entry name" value="HTH-TYPE TRANSCRIPTIONAL ACTIVATOR RHAS"/>
    <property type="match status" value="1"/>
</dbReference>
<dbReference type="PROSITE" id="PS00041">
    <property type="entry name" value="HTH_ARAC_FAMILY_1"/>
    <property type="match status" value="1"/>
</dbReference>
<dbReference type="InterPro" id="IPR018062">
    <property type="entry name" value="HTH_AraC-typ_CS"/>
</dbReference>
<dbReference type="InterPro" id="IPR018060">
    <property type="entry name" value="HTH_AraC"/>
</dbReference>
<name>A0ABS4IWV0_9BACL</name>
<dbReference type="Gene3D" id="3.40.50.1980">
    <property type="entry name" value="Nitrogenase molybdenum iron protein domain"/>
    <property type="match status" value="2"/>
</dbReference>
<dbReference type="Pfam" id="PF12833">
    <property type="entry name" value="HTH_18"/>
    <property type="match status" value="1"/>
</dbReference>
<reference evidence="6 7" key="1">
    <citation type="submission" date="2021-03" db="EMBL/GenBank/DDBJ databases">
        <title>Genomic Encyclopedia of Type Strains, Phase IV (KMG-IV): sequencing the most valuable type-strain genomes for metagenomic binning, comparative biology and taxonomic classification.</title>
        <authorList>
            <person name="Goeker M."/>
        </authorList>
    </citation>
    <scope>NUCLEOTIDE SEQUENCE [LARGE SCALE GENOMIC DNA]</scope>
    <source>
        <strain evidence="6 7">DSM 26048</strain>
    </source>
</reference>
<evidence type="ECO:0000256" key="3">
    <source>
        <dbReference type="ARBA" id="ARBA00023163"/>
    </source>
</evidence>
<proteinExistence type="predicted"/>
<dbReference type="SUPFAM" id="SSF46689">
    <property type="entry name" value="Homeodomain-like"/>
    <property type="match status" value="2"/>
</dbReference>
<evidence type="ECO:0000313" key="6">
    <source>
        <dbReference type="EMBL" id="MBP1992064.1"/>
    </source>
</evidence>
<feature type="domain" description="Fe/B12 periplasmic-binding" evidence="5">
    <location>
        <begin position="272"/>
        <end position="529"/>
    </location>
</feature>
<keyword evidence="2" id="KW-0238">DNA-binding</keyword>
<dbReference type="PROSITE" id="PS50983">
    <property type="entry name" value="FE_B12_PBP"/>
    <property type="match status" value="1"/>
</dbReference>
<protein>
    <submittedName>
        <fullName evidence="6">AraC-like DNA-binding protein</fullName>
    </submittedName>
</protein>
<dbReference type="PROSITE" id="PS01124">
    <property type="entry name" value="HTH_ARAC_FAMILY_2"/>
    <property type="match status" value="1"/>
</dbReference>
<accession>A0ABS4IWV0</accession>
<dbReference type="InterPro" id="IPR002491">
    <property type="entry name" value="ABC_transptr_periplasmic_BD"/>
</dbReference>
<dbReference type="SMART" id="SM00342">
    <property type="entry name" value="HTH_ARAC"/>
    <property type="match status" value="1"/>
</dbReference>
<dbReference type="RefSeq" id="WP_209972784.1">
    <property type="nucleotide sequence ID" value="NZ_JAGGLB010000012.1"/>
</dbReference>
<keyword evidence="3" id="KW-0804">Transcription</keyword>
<sequence>MNELQRIDSLWFKLRSIEKVQSGDWLYSLGYLSSHLLLVNVDGEAQMTVNGSLLRLEPGCAFICLSGDLLSITPSKDGNMFVMEFDTLEDKNGLVAGLEVTKGSSSFLLQGSISLSDAATAEALSCRALLDWRSEGMRGRMKAQAVFYELLGLLLEEASSEAKPAEEALLRTIAYMERHYDRNITIDELAELAGLSRYYYMRLFKSSYGISTMDYLTELRMNKARRLMEVSKPKLREIARQVGYSDEFYFIRKFKQQVGIPPATYIRNRERRIAAYSFPNIGQLLALQIVPFAAPMDQGWTDLYRRKYQTDIVTELSHNYEFNLAALRAAQPDYIIGVDAFLPPEEQERIRAIAPSLFVPWGKDDWRGHLRSISEFLDMTQEADAWLRKYEKLAAEVRRRFQSIAGQETVLVVHLNKEGYNVYGSKTVAGVLYEDLGLLPAGWSAGIDYRETVELEQLAQFGADRILLMFPRGEDIQVQWERLQHSEPWKQQASMLSSKVTPIAFWPWFDYSAFSQAKFLAAAPAIFGL</sequence>
<keyword evidence="1" id="KW-0805">Transcription regulation</keyword>
<evidence type="ECO:0000256" key="2">
    <source>
        <dbReference type="ARBA" id="ARBA00023125"/>
    </source>
</evidence>
<organism evidence="6 7">
    <name type="scientific">Paenibacillus eucommiae</name>
    <dbReference type="NCBI Taxonomy" id="1355755"/>
    <lineage>
        <taxon>Bacteria</taxon>
        <taxon>Bacillati</taxon>
        <taxon>Bacillota</taxon>
        <taxon>Bacilli</taxon>
        <taxon>Bacillales</taxon>
        <taxon>Paenibacillaceae</taxon>
        <taxon>Paenibacillus</taxon>
    </lineage>
</organism>
<feature type="domain" description="HTH araC/xylS-type" evidence="4">
    <location>
        <begin position="170"/>
        <end position="268"/>
    </location>
</feature>